<evidence type="ECO:0000313" key="3">
    <source>
        <dbReference type="Proteomes" id="UP000324974"/>
    </source>
</evidence>
<dbReference type="OrthoDB" id="239224at2"/>
<proteinExistence type="predicted"/>
<protein>
    <recommendedName>
        <fullName evidence="4">IRE (Iron responsive element)</fullName>
    </recommendedName>
</protein>
<dbReference type="KEGG" id="lrs:PX52LOC_01319"/>
<name>A0A5C1A5R3_9BACT</name>
<dbReference type="AlphaFoldDB" id="A0A5C1A5R3"/>
<keyword evidence="1" id="KW-0472">Membrane</keyword>
<feature type="transmembrane region" description="Helical" evidence="1">
    <location>
        <begin position="14"/>
        <end position="30"/>
    </location>
</feature>
<dbReference type="RefSeq" id="WP_149109321.1">
    <property type="nucleotide sequence ID" value="NZ_CP042425.1"/>
</dbReference>
<evidence type="ECO:0000313" key="2">
    <source>
        <dbReference type="EMBL" id="QEL14431.1"/>
    </source>
</evidence>
<evidence type="ECO:0008006" key="4">
    <source>
        <dbReference type="Google" id="ProtNLM"/>
    </source>
</evidence>
<sequence length="736" mass="84134">MANPFQRAVTRRKWTYFLLIIGLFTLSLFWRGKLQIPFSDEARATYLNQERRGGADDETRPPAAPNAVAKAADWLYSRTIEQQASGEALELRELEQGDPEITSTAMRLGTLGSRGFVITALWKAAIDKFKRNEWHEFEFLVRTVTKLQPNFTTPWIYQSWNLSYNVSVENDRLNDMYFYITRGIELLAEGERMNRKSPDMRYQIGFYYQNKFSVADKVRTLSSLFQLSCIPPEERKPSRFRQGGQIDLAEFDAFAKKNPQLVRRLVDQLGYTRPEQIVQFLEDNASVPTRYDAARNDRLLPPDQQFPTLPQKLPQTGEAKTIGDNFRFTSGSKVDDINDTFDAFQAAGTWFAYSMEPLPPPPGDRGPEFANDLQGVDRFRYRIPKAPMLIIFRHAGPRVETYRAERLTKEGWFDTATKWYPDRRADSDADRWFPRGTDVALETPANSRTEWRKALAMWTHHARVNGLSLTAAQLANLQALAAGVPDDTTLAGLDDEQLKVRGLSRERLRARESLRAYSIQQQTTNLESFLSAAETEPSDLMIEARKTLWEAKQEAGAGNKLRAKTLYAEGINLYRQMLREFPNYHRGRNAKGEEDLLEYQTYLTRLLELDPEVDAAASRSAATVRAVMPFVEEAITRPAYSQGLGDRTAGVMVTSLDPRVKLRARELMNQAASKPELKVQFPAINDGEDALIRWLVTKGEFRYLWDFVSESSTDDSNRWVTGVTQTGMVDRLKQIK</sequence>
<organism evidence="2 3">
    <name type="scientific">Limnoglobus roseus</name>
    <dbReference type="NCBI Taxonomy" id="2598579"/>
    <lineage>
        <taxon>Bacteria</taxon>
        <taxon>Pseudomonadati</taxon>
        <taxon>Planctomycetota</taxon>
        <taxon>Planctomycetia</taxon>
        <taxon>Gemmatales</taxon>
        <taxon>Gemmataceae</taxon>
        <taxon>Limnoglobus</taxon>
    </lineage>
</organism>
<gene>
    <name evidence="2" type="ORF">PX52LOC_01319</name>
</gene>
<dbReference type="EMBL" id="CP042425">
    <property type="protein sequence ID" value="QEL14431.1"/>
    <property type="molecule type" value="Genomic_DNA"/>
</dbReference>
<evidence type="ECO:0000256" key="1">
    <source>
        <dbReference type="SAM" id="Phobius"/>
    </source>
</evidence>
<accession>A0A5C1A5R3</accession>
<dbReference type="Proteomes" id="UP000324974">
    <property type="component" value="Chromosome"/>
</dbReference>
<keyword evidence="1" id="KW-1133">Transmembrane helix</keyword>
<reference evidence="3" key="1">
    <citation type="submission" date="2019-08" db="EMBL/GenBank/DDBJ databases">
        <title>Limnoglobus roseus gen. nov., sp. nov., a novel freshwater planctomycete with a giant genome from the family Gemmataceae.</title>
        <authorList>
            <person name="Kulichevskaya I.S."/>
            <person name="Naumoff D.G."/>
            <person name="Miroshnikov K."/>
            <person name="Ivanova A."/>
            <person name="Philippov D.A."/>
            <person name="Hakobyan A."/>
            <person name="Rijpstra I.C."/>
            <person name="Sinninghe Damste J.S."/>
            <person name="Liesack W."/>
            <person name="Dedysh S.N."/>
        </authorList>
    </citation>
    <scope>NUCLEOTIDE SEQUENCE [LARGE SCALE GENOMIC DNA]</scope>
    <source>
        <strain evidence="3">PX52</strain>
    </source>
</reference>
<keyword evidence="1" id="KW-0812">Transmembrane</keyword>
<keyword evidence="3" id="KW-1185">Reference proteome</keyword>